<evidence type="ECO:0000313" key="6">
    <source>
        <dbReference type="Proteomes" id="UP000287910"/>
    </source>
</evidence>
<dbReference type="GO" id="GO:0007165">
    <property type="term" value="P:signal transduction"/>
    <property type="evidence" value="ECO:0007669"/>
    <property type="project" value="UniProtKB-KW"/>
</dbReference>
<organism evidence="5 6">
    <name type="scientific">Lysinibacillus antri</name>
    <dbReference type="NCBI Taxonomy" id="2498145"/>
    <lineage>
        <taxon>Bacteria</taxon>
        <taxon>Bacillati</taxon>
        <taxon>Bacillota</taxon>
        <taxon>Bacilli</taxon>
        <taxon>Bacillales</taxon>
        <taxon>Bacillaceae</taxon>
        <taxon>Lysinibacillus</taxon>
    </lineage>
</organism>
<name>A0A432L7I5_9BACI</name>
<feature type="domain" description="Methyl-accepting transducer" evidence="4">
    <location>
        <begin position="108"/>
        <end position="228"/>
    </location>
</feature>
<comment type="caution">
    <text evidence="5">The sequence shown here is derived from an EMBL/GenBank/DDBJ whole genome shotgun (WGS) entry which is preliminary data.</text>
</comment>
<keyword evidence="1" id="KW-0145">Chemotaxis</keyword>
<evidence type="ECO:0000259" key="4">
    <source>
        <dbReference type="PROSITE" id="PS50111"/>
    </source>
</evidence>
<evidence type="ECO:0000256" key="3">
    <source>
        <dbReference type="PROSITE-ProRule" id="PRU00284"/>
    </source>
</evidence>
<dbReference type="AlphaFoldDB" id="A0A432L7I5"/>
<sequence>MNAKLKAVVDSIDTYQLTYPEDACILVFDTEKVIGYKAGKKVDLKIKVGETVEQHQNTTSIRAFKSGKPLREERGPELFGFAYIASAVPIIDNGRVVGVCTGVISNDTINELRHVSNELSASVAEMSVTTEDLTSASVNVSKQLEELSQLAATATHDIQQINAIVSTVKDIAQKSKILGLNASIEAARSGVHGRGFAIVANEIQKMAQDSTQSADTITKELDNIKNSIGYINHSTSQISSFTKQYTTNMQQMSHTYASINHVGKRLQKLSNIKKD</sequence>
<evidence type="ECO:0000256" key="1">
    <source>
        <dbReference type="ARBA" id="ARBA00022500"/>
    </source>
</evidence>
<dbReference type="InterPro" id="IPR004089">
    <property type="entry name" value="MCPsignal_dom"/>
</dbReference>
<dbReference type="Gene3D" id="1.10.287.950">
    <property type="entry name" value="Methyl-accepting chemotaxis protein"/>
    <property type="match status" value="1"/>
</dbReference>
<keyword evidence="6" id="KW-1185">Reference proteome</keyword>
<dbReference type="GO" id="GO:0006935">
    <property type="term" value="P:chemotaxis"/>
    <property type="evidence" value="ECO:0007669"/>
    <property type="project" value="UniProtKB-KW"/>
</dbReference>
<dbReference type="PANTHER" id="PTHR43531:SF11">
    <property type="entry name" value="METHYL-ACCEPTING CHEMOTAXIS PROTEIN 3"/>
    <property type="match status" value="1"/>
</dbReference>
<dbReference type="PROSITE" id="PS50111">
    <property type="entry name" value="CHEMOTAXIS_TRANSDUC_2"/>
    <property type="match status" value="1"/>
</dbReference>
<evidence type="ECO:0000313" key="5">
    <source>
        <dbReference type="EMBL" id="RUL47453.1"/>
    </source>
</evidence>
<dbReference type="SMART" id="SM00283">
    <property type="entry name" value="MA"/>
    <property type="match status" value="1"/>
</dbReference>
<dbReference type="PANTHER" id="PTHR43531">
    <property type="entry name" value="PROTEIN ICFG"/>
    <property type="match status" value="1"/>
</dbReference>
<dbReference type="GO" id="GO:0004888">
    <property type="term" value="F:transmembrane signaling receptor activity"/>
    <property type="evidence" value="ECO:0007669"/>
    <property type="project" value="TreeGrafter"/>
</dbReference>
<dbReference type="Proteomes" id="UP000287910">
    <property type="component" value="Unassembled WGS sequence"/>
</dbReference>
<evidence type="ECO:0000256" key="2">
    <source>
        <dbReference type="ARBA" id="ARBA00029447"/>
    </source>
</evidence>
<keyword evidence="3" id="KW-0807">Transducer</keyword>
<accession>A0A432L7I5</accession>
<dbReference type="Pfam" id="PF00015">
    <property type="entry name" value="MCPsignal"/>
    <property type="match status" value="1"/>
</dbReference>
<dbReference type="InterPro" id="IPR051310">
    <property type="entry name" value="MCP_chemotaxis"/>
</dbReference>
<protein>
    <submittedName>
        <fullName evidence="5">Chemotaxis protein</fullName>
    </submittedName>
</protein>
<reference evidence="5 6" key="1">
    <citation type="submission" date="2018-12" db="EMBL/GenBank/DDBJ databases">
        <title>Lysinibacillus antri sp. nov., isolated from a cave soil.</title>
        <authorList>
            <person name="Narsing Rao M.P."/>
            <person name="Zhang H."/>
            <person name="Dong Z.-Y."/>
            <person name="Niu X.-K."/>
            <person name="Zhang K."/>
            <person name="Fang B.-Z."/>
            <person name="Kang Y.-Q."/>
            <person name="Xiao M."/>
            <person name="Li W.-J."/>
        </authorList>
    </citation>
    <scope>NUCLEOTIDE SEQUENCE [LARGE SCALE GENOMIC DNA]</scope>
    <source>
        <strain evidence="5 6">SYSU K30002</strain>
    </source>
</reference>
<dbReference type="EMBL" id="RYYR01000038">
    <property type="protein sequence ID" value="RUL47453.1"/>
    <property type="molecule type" value="Genomic_DNA"/>
</dbReference>
<dbReference type="GO" id="GO:0005886">
    <property type="term" value="C:plasma membrane"/>
    <property type="evidence" value="ECO:0007669"/>
    <property type="project" value="TreeGrafter"/>
</dbReference>
<gene>
    <name evidence="5" type="ORF">EK386_18145</name>
</gene>
<proteinExistence type="inferred from homology"/>
<comment type="similarity">
    <text evidence="2">Belongs to the methyl-accepting chemotaxis (MCP) protein family.</text>
</comment>
<dbReference type="SUPFAM" id="SSF58104">
    <property type="entry name" value="Methyl-accepting chemotaxis protein (MCP) signaling domain"/>
    <property type="match status" value="1"/>
</dbReference>